<accession>A0A410PXK3</accession>
<dbReference type="Proteomes" id="UP000287601">
    <property type="component" value="Chromosome"/>
</dbReference>
<dbReference type="Pfam" id="PF00300">
    <property type="entry name" value="His_Phos_1"/>
    <property type="match status" value="1"/>
</dbReference>
<dbReference type="EMBL" id="CP035281">
    <property type="protein sequence ID" value="QAT43590.1"/>
    <property type="molecule type" value="Genomic_DNA"/>
</dbReference>
<dbReference type="RefSeq" id="WP_128746368.1">
    <property type="nucleotide sequence ID" value="NZ_CP035281.1"/>
</dbReference>
<dbReference type="PROSITE" id="PS50007">
    <property type="entry name" value="PIPLC_X_DOMAIN"/>
    <property type="match status" value="1"/>
</dbReference>
<dbReference type="InterPro" id="IPR013078">
    <property type="entry name" value="His_Pase_superF_clade-1"/>
</dbReference>
<dbReference type="PANTHER" id="PTHR48100">
    <property type="entry name" value="BROAD-SPECIFICITY PHOSPHATASE YOR283W-RELATED"/>
    <property type="match status" value="1"/>
</dbReference>
<evidence type="ECO:0000313" key="2">
    <source>
        <dbReference type="Proteomes" id="UP000287601"/>
    </source>
</evidence>
<evidence type="ECO:0000313" key="1">
    <source>
        <dbReference type="EMBL" id="QAT43590.1"/>
    </source>
</evidence>
<dbReference type="GO" id="GO:0005737">
    <property type="term" value="C:cytoplasm"/>
    <property type="evidence" value="ECO:0007669"/>
    <property type="project" value="TreeGrafter"/>
</dbReference>
<dbReference type="SMART" id="SM00855">
    <property type="entry name" value="PGAM"/>
    <property type="match status" value="1"/>
</dbReference>
<dbReference type="OrthoDB" id="9783269at2"/>
<dbReference type="GO" id="GO:0016791">
    <property type="term" value="F:phosphatase activity"/>
    <property type="evidence" value="ECO:0007669"/>
    <property type="project" value="TreeGrafter"/>
</dbReference>
<reference evidence="1 2" key="1">
    <citation type="submission" date="2019-01" db="EMBL/GenBank/DDBJ databases">
        <title>Draft genomes of a novel of Aminipila strains.</title>
        <authorList>
            <person name="Ma S."/>
        </authorList>
    </citation>
    <scope>NUCLEOTIDE SEQUENCE [LARGE SCALE GENOMIC DNA]</scope>
    <source>
        <strain evidence="2">JN-39</strain>
    </source>
</reference>
<dbReference type="PANTHER" id="PTHR48100:SF59">
    <property type="entry name" value="ADENOSYLCOBALAMIN_ALPHA-RIBAZOLE PHOSPHATASE"/>
    <property type="match status" value="1"/>
</dbReference>
<protein>
    <submittedName>
        <fullName evidence="1">Uncharacterized protein</fullName>
    </submittedName>
</protein>
<dbReference type="SUPFAM" id="SSF52540">
    <property type="entry name" value="P-loop containing nucleoside triphosphate hydrolases"/>
    <property type="match status" value="1"/>
</dbReference>
<dbReference type="CDD" id="cd07067">
    <property type="entry name" value="HP_PGM_like"/>
    <property type="match status" value="1"/>
</dbReference>
<name>A0A410PXK3_9FIRM</name>
<dbReference type="KEGG" id="amij:EQM06_10370"/>
<dbReference type="InterPro" id="IPR027417">
    <property type="entry name" value="P-loop_NTPase"/>
</dbReference>
<keyword evidence="2" id="KW-1185">Reference proteome</keyword>
<sequence>MELIFGGVYQGKLEYVKKQFNIKEQDIFYCVGEEEKLDIDFSKKVIYGLEQFTLACTKQGIEAKDILEANRSNLQDKIIVCADISQGVVPMDKTLRAWREMNGRILIYLSGQADTVTRIFCGLPQVVKATAHTEPRKPKSYIHLIRHGTTEGNLKRWYYGQADLPLMEEGKALVASLKEEDIYPKVTEADFYTTGLLRTEETFRIIFGEEDHSVLEDLKEMSFGDYEKHSYEELKELPEYQTWIGDKTGTTAPPNGESAKAFQERVRKGFRQLVGLHKLKEFSVRHSGKEAHSAVVCHGGVISQIMAECFPEEGKHYYEWIPEPGHGYTIKMEDGKPVSYQSF</sequence>
<dbReference type="AlphaFoldDB" id="A0A410PXK3"/>
<dbReference type="Gene3D" id="3.40.50.300">
    <property type="entry name" value="P-loop containing nucleotide triphosphate hydrolases"/>
    <property type="match status" value="1"/>
</dbReference>
<dbReference type="InterPro" id="IPR029033">
    <property type="entry name" value="His_PPase_superfam"/>
</dbReference>
<organism evidence="1 2">
    <name type="scientific">Aminipila luticellarii</name>
    <dbReference type="NCBI Taxonomy" id="2507160"/>
    <lineage>
        <taxon>Bacteria</taxon>
        <taxon>Bacillati</taxon>
        <taxon>Bacillota</taxon>
        <taxon>Clostridia</taxon>
        <taxon>Peptostreptococcales</taxon>
        <taxon>Anaerovoracaceae</taxon>
        <taxon>Aminipila</taxon>
    </lineage>
</organism>
<dbReference type="InterPro" id="IPR050275">
    <property type="entry name" value="PGM_Phosphatase"/>
</dbReference>
<dbReference type="Gene3D" id="3.40.50.1240">
    <property type="entry name" value="Phosphoglycerate mutase-like"/>
    <property type="match status" value="1"/>
</dbReference>
<dbReference type="UniPathway" id="UPA00148">
    <property type="reaction ID" value="UER00236"/>
</dbReference>
<dbReference type="GO" id="GO:0009236">
    <property type="term" value="P:cobalamin biosynthetic process"/>
    <property type="evidence" value="ECO:0007669"/>
    <property type="project" value="UniProtKB-UniPathway"/>
</dbReference>
<proteinExistence type="predicted"/>
<dbReference type="SUPFAM" id="SSF53254">
    <property type="entry name" value="Phosphoglycerate mutase-like"/>
    <property type="match status" value="1"/>
</dbReference>
<gene>
    <name evidence="1" type="ORF">EQM06_10370</name>
</gene>